<dbReference type="Pfam" id="PF01833">
    <property type="entry name" value="TIG"/>
    <property type="match status" value="1"/>
</dbReference>
<dbReference type="InterPro" id="IPR024317">
    <property type="entry name" value="Dynein_heavy_chain_D4_dom"/>
</dbReference>
<keyword evidence="4" id="KW-0493">Microtubule</keyword>
<dbReference type="InterPro" id="IPR024743">
    <property type="entry name" value="Dynein_HC_stalk"/>
</dbReference>
<dbReference type="InterPro" id="IPR014756">
    <property type="entry name" value="Ig_E-set"/>
</dbReference>
<dbReference type="Gene3D" id="2.60.40.10">
    <property type="entry name" value="Immunoglobulins"/>
    <property type="match status" value="2"/>
</dbReference>
<evidence type="ECO:0000256" key="10">
    <source>
        <dbReference type="ARBA" id="ARBA00023175"/>
    </source>
</evidence>
<organism evidence="17 18">
    <name type="scientific">Chrysophaeum taylorii</name>
    <dbReference type="NCBI Taxonomy" id="2483200"/>
    <lineage>
        <taxon>Eukaryota</taxon>
        <taxon>Sar</taxon>
        <taxon>Stramenopiles</taxon>
        <taxon>Ochrophyta</taxon>
        <taxon>Pelagophyceae</taxon>
        <taxon>Pelagomonadales</taxon>
        <taxon>Pelagomonadaceae</taxon>
        <taxon>Chrysophaeum</taxon>
    </lineage>
</organism>
<name>A0AAD7XSS1_9STRA</name>
<dbReference type="Pfam" id="PF00630">
    <property type="entry name" value="Filamin"/>
    <property type="match status" value="1"/>
</dbReference>
<protein>
    <recommendedName>
        <fullName evidence="16">IPT/TIG domain-containing protein</fullName>
    </recommendedName>
</protein>
<dbReference type="Gene3D" id="3.40.50.300">
    <property type="entry name" value="P-loop containing nucleotide triphosphate hydrolases"/>
    <property type="match status" value="4"/>
</dbReference>
<feature type="domain" description="IPT/TIG" evidence="16">
    <location>
        <begin position="370"/>
        <end position="460"/>
    </location>
</feature>
<dbReference type="Gene3D" id="2.120.10.80">
    <property type="entry name" value="Kelch-type beta propeller"/>
    <property type="match status" value="2"/>
</dbReference>
<dbReference type="Gene3D" id="1.20.1270.280">
    <property type="match status" value="1"/>
</dbReference>
<reference evidence="17" key="1">
    <citation type="submission" date="2023-01" db="EMBL/GenBank/DDBJ databases">
        <title>Metagenome sequencing of chrysophaentin producing Chrysophaeum taylorii.</title>
        <authorList>
            <person name="Davison J."/>
            <person name="Bewley C."/>
        </authorList>
    </citation>
    <scope>NUCLEOTIDE SEQUENCE</scope>
    <source>
        <strain evidence="17">NIES-1699</strain>
    </source>
</reference>
<evidence type="ECO:0000256" key="13">
    <source>
        <dbReference type="PROSITE-ProRule" id="PRU00087"/>
    </source>
</evidence>
<dbReference type="Pfam" id="PF17852">
    <property type="entry name" value="Dynein_AAA_lid"/>
    <property type="match status" value="1"/>
</dbReference>
<evidence type="ECO:0000256" key="1">
    <source>
        <dbReference type="ARBA" id="ARBA00004430"/>
    </source>
</evidence>
<dbReference type="InterPro" id="IPR013602">
    <property type="entry name" value="Dynein_heavy_linker"/>
</dbReference>
<dbReference type="SUPFAM" id="SSF117281">
    <property type="entry name" value="Kelch motif"/>
    <property type="match status" value="1"/>
</dbReference>
<dbReference type="InterPro" id="IPR042222">
    <property type="entry name" value="Dynein_2_N"/>
</dbReference>
<dbReference type="InterPro" id="IPR035706">
    <property type="entry name" value="AAA_9"/>
</dbReference>
<gene>
    <name evidence="17" type="ORF">CTAYLR_008741</name>
</gene>
<feature type="region of interest" description="Disordered" evidence="15">
    <location>
        <begin position="1"/>
        <end position="22"/>
    </location>
</feature>
<dbReference type="GO" id="GO:0008569">
    <property type="term" value="F:minus-end-directed microtubule motor activity"/>
    <property type="evidence" value="ECO:0007669"/>
    <property type="project" value="InterPro"/>
</dbReference>
<feature type="compositionally biased region" description="Basic and acidic residues" evidence="15">
    <location>
        <begin position="8"/>
        <end position="21"/>
    </location>
</feature>
<evidence type="ECO:0000313" key="17">
    <source>
        <dbReference type="EMBL" id="KAJ8610166.1"/>
    </source>
</evidence>
<dbReference type="Gene3D" id="1.20.58.1120">
    <property type="match status" value="1"/>
</dbReference>
<dbReference type="GO" id="GO:0030286">
    <property type="term" value="C:dynein complex"/>
    <property type="evidence" value="ECO:0007669"/>
    <property type="project" value="UniProtKB-KW"/>
</dbReference>
<evidence type="ECO:0000256" key="2">
    <source>
        <dbReference type="ARBA" id="ARBA00008887"/>
    </source>
</evidence>
<evidence type="ECO:0000256" key="9">
    <source>
        <dbReference type="ARBA" id="ARBA00023069"/>
    </source>
</evidence>
<keyword evidence="9" id="KW-0969">Cilium</keyword>
<evidence type="ECO:0000256" key="3">
    <source>
        <dbReference type="ARBA" id="ARBA00022490"/>
    </source>
</evidence>
<dbReference type="SMART" id="SM00557">
    <property type="entry name" value="IG_FLMN"/>
    <property type="match status" value="1"/>
</dbReference>
<evidence type="ECO:0000256" key="15">
    <source>
        <dbReference type="SAM" id="MobiDB-lite"/>
    </source>
</evidence>
<dbReference type="InterPro" id="IPR002909">
    <property type="entry name" value="IPT_dom"/>
</dbReference>
<evidence type="ECO:0000256" key="12">
    <source>
        <dbReference type="ARBA" id="ARBA00023273"/>
    </source>
</evidence>
<dbReference type="InterPro" id="IPR015915">
    <property type="entry name" value="Kelch-typ_b-propeller"/>
</dbReference>
<evidence type="ECO:0000256" key="8">
    <source>
        <dbReference type="ARBA" id="ARBA00023054"/>
    </source>
</evidence>
<dbReference type="Gene3D" id="1.10.287.2620">
    <property type="match status" value="1"/>
</dbReference>
<dbReference type="Pfam" id="PF24681">
    <property type="entry name" value="Kelch_KLHDC2_KLHL20_DRC7"/>
    <property type="match status" value="2"/>
</dbReference>
<dbReference type="EMBL" id="JAQMWT010000115">
    <property type="protein sequence ID" value="KAJ8610166.1"/>
    <property type="molecule type" value="Genomic_DNA"/>
</dbReference>
<keyword evidence="8 14" id="KW-0175">Coiled coil</keyword>
<keyword evidence="11" id="KW-0206">Cytoskeleton</keyword>
<evidence type="ECO:0000259" key="16">
    <source>
        <dbReference type="SMART" id="SM00429"/>
    </source>
</evidence>
<dbReference type="Pfam" id="PF12774">
    <property type="entry name" value="AAA_6"/>
    <property type="match status" value="1"/>
</dbReference>
<dbReference type="GO" id="GO:0051959">
    <property type="term" value="F:dynein light intermediate chain binding"/>
    <property type="evidence" value="ECO:0007669"/>
    <property type="project" value="InterPro"/>
</dbReference>
<dbReference type="PANTHER" id="PTHR45703">
    <property type="entry name" value="DYNEIN HEAVY CHAIN"/>
    <property type="match status" value="1"/>
</dbReference>
<dbReference type="Gene3D" id="1.20.920.30">
    <property type="match status" value="1"/>
</dbReference>
<evidence type="ECO:0000256" key="6">
    <source>
        <dbReference type="ARBA" id="ARBA00022840"/>
    </source>
</evidence>
<dbReference type="Pfam" id="PF12775">
    <property type="entry name" value="AAA_7"/>
    <property type="match status" value="1"/>
</dbReference>
<dbReference type="InterPro" id="IPR041466">
    <property type="entry name" value="Dynein_AAA5_ext"/>
</dbReference>
<evidence type="ECO:0000313" key="18">
    <source>
        <dbReference type="Proteomes" id="UP001230188"/>
    </source>
</evidence>
<dbReference type="Gene3D" id="3.20.180.20">
    <property type="entry name" value="Dynein heavy chain, N-terminal domain 2"/>
    <property type="match status" value="1"/>
</dbReference>
<feature type="coiled-coil region" evidence="14">
    <location>
        <begin position="2519"/>
        <end position="2567"/>
    </location>
</feature>
<dbReference type="GO" id="GO:0045505">
    <property type="term" value="F:dynein intermediate chain binding"/>
    <property type="evidence" value="ECO:0007669"/>
    <property type="project" value="InterPro"/>
</dbReference>
<dbReference type="InterPro" id="IPR027417">
    <property type="entry name" value="P-loop_NTPase"/>
</dbReference>
<dbReference type="InterPro" id="IPR041228">
    <property type="entry name" value="Dynein_C"/>
</dbReference>
<sequence length="3371" mass="375488">MGRRATKIRWEKPAQTKRDGPCARSGHTLTFVGNSGFLFGGICQDDPQQQQQQAVLKGRALDDLHVLHLGRTTEARWRRIEMPARPLARWRHSACIVNETQIVVFGGHHASNLRLNDVWVLDSVAMEWTQPYLPQAPGFTEDECHPPSTGGVPAARGGHSATVVGRGILVFGGYGGNGYSRRDHDDLHRLDVDDWKWSRLEPTGCGPERRCGHQACAVESRLFVWGGWNVSKRFADVFVLDFSGVLAWSKVGDLREPRWNAASCGVLAIPHWKIFAFGGSRRRRGGPSLVVVDHEDLGVPCDDVSIFDAGTLKWTTPEDVGAEEDAPSARCDSALAFDPKSSKLVLFGGWSNQWLDDLYALDVSLVVGPPYAVTDVHPATGPVTGGTVLEITGYDFVETQDVTVRFASSDRARDVKGTFESKTRLWCETPEFFETPGDVQVRVALDDDSFTSTFRHFAYFSVTDAAWSLIYGPGVLSGGTSGEETVFRVQARDKDNRNRTTGGDEFKVVITHVGGGDDGDDDDIQQIRNFSVNDIGDGAYEVTYVPPEPGEYLIVVEFLGTHRGAKGAVRGSGAVVEFKEFAPRSNNSFAGKLVRQALEKDSSRITALVDEIGSGIHAVSHSDEYTEVQNRNALVWVKEHLNMVFEKRHEIELAMDRVACTLAALEAVGAAAAIGPLRTRLDEQREAWTACQRDAPKIAAAISPLLKAQATRTRGEIDEYQTKARAMLDAARAGPWVAYDVGASRATELLDNAWAGFKAEEKRCEDTARLAKLFGCAEEFKASNELVATAGNTLRAYSDLWKCAAECDAYVREAADMFWDDIEPKGLIENARLVLNKVRSQSKLVKRSDAYAELEKYAYDFLAACPFVASLKQPTIEPRHWRELQEVAEVVATSNHAAPPAPVMTEKTTLGDVLRLELPRHADRVHEIIEKATSEAAQEETLRVISAFWSAAKFVVRKTNHVSTPLLSLTEKDADQLESDQVALQALVASRFDFSKARAAEWQTKLTTVSDALAAIRHVQDVWTYLHPLFGECEEVFNELPEETARFERVEQRVQAILERLAEFGFVVAACTQEDGLADSLSAAARDLDVAHQDLADFLNRKCRSFPRFYFVGERTLVSILSRASNPIAVVEEHVPDLFLATASFRLEDDAADVESRPRAIEFESAIGAECVKFDRAVRLDGKVETYLQTLFNAQASALRKRLQMSLERYPTQTRTQWVQESEAKTKGRFVDPSQIALLVAGANFAGSVEDAINAVASGEHEALQNYAERHDGDLHDLVLIARTSLTPTERQRLSNLICQDAHGRDVLRRLVDDSRTRHKDDFLWQSQLKWRSIEQDTGRPTIKVETCDAAWEYEFEYVGNGSRIVVTPLTEKCFVAIARTLVVNIGCAVMGPACCGKSETIKAMGLAMGKLSYVFGCSPEYDCTSLGRLIKGVAASGAWLLLEDFDRVAPSVLSVCAVHFKAISEGLARLDGDADAKFYISIDGESTVLHHKATTLVTQDASHGRRRPIAILKPDVRLICEVSMMAQGFVAFKPLASKLCGVNCMFEELLPKRRHYDWSLHSLAPILAVAGRTKRMMPEMPEEALVMQVVRDFNRSKFAREDDEIVDEILSNAFPSAQRPPHLSDDALDRLIFRATEEDELWPDDGFRLKVAQLDELLSIRHSVYLVGERGVGKTTIWKTLKHTYAIKDDPPEHHVAVIFPKVFTTKHLYGHIDPRSREWKDGIFAVTLREIIRKLPTTTNWVVLDGEVDPGWTESIESALDETRILPLASNERIRIPQNTRFLFETTDLRFASPAAVSRAAMLYVRADKGKQWQAVTACWVQLRSDEAFSDDNRRSIATMFETYVSPALEFLHSNARGLAVPADDTSLVVRLLVMLEATLTPTALLKESRLETTFVFCCVWAFGSALAVGNDGRDYRKIFSEWWRNTFKQVRMPGKDTVFDYWLEPAKGVFETWRQSPTFSKIDYDSIQMRMDTIMVPTTETASVTFWMDLFLRKCTPLSLVGPSGVGKTLIVTQALRSFEEQQETRHRRRHFATFAIAAPSGAFPMSVSDVAPTVLKATLAVHKECCVAFRKTAANPLFFGFNARHVASVCRGLLLAQPKSGQFDFPEMVIKLWCHEVERAYGDVLTTETDVLKLREIVRSTAKKSFLTINTAELLGDAERDPSDNGDAPSVLCFCHVRDAETLVEPCYGQLEQLTEVRTAITRSLSEYNEGPHPKLDVILFEDALFHIARIMRIILQPAGHALLLGRGGSGPKFYLDMVDSFVDQFKKARATSIEATTIYENGLEKLRDAVTSLATLDHDIRVWKKDADYKQEIAAELGQRVKQDSEILEKEIAVKEAKDAKVATIEADVKRRTEDAEAELALAAPAVDALNSALDMLTREELGECKEMPTLPRGAGDVWSAVCVLLAGINSGVAVQKDGNVRENDRSWDACKRSLLANINGLIEELSHFKSLIDEGRVPRVNFKFVRAFLRLEHFTEEAMESQLPVAACLVRWVRNAVIYFDKWLDVEPKRLKIVQATKRLREAQAALEEQVKLVEKLQSQLDRLKAEFEEAETARAVAAEKATRGQLKLELGQRLIDAVGLECERWESNLQRVVAERELLVGNALLAAAFACYCGALDPLRRQQLVYESWLPYLETAMPNGCGIPVVPHDRQQTVSLLATNSDVTTLTAPMLPAELQSELMVVEFAVTDCGLEDHLVGFIFRTEDPDLAIRRVGLLAQVCELQLRICEIEDQILDKLNLNDVEPAEDRELIDTLEHLAIERRDAVANVAASQTLADSVRALAERFREVARRGRAMFSLMRRLSCLDGYYVYSLNLFVVLFQLAIDAAFEEEQREKVGASIQSKLKLAAKKAQAFSLNPGLGSDEISLFVNAQPCPHVWEGVVMLALSAPSVGKLEPLAHLVDEMGHFAAAWHQDESLAEESIGRMAEIGGWIVLKNVHLTPHWIPTLERKLEIASASASINFRCFLTAEPALLPESLHVKCVKIADQIQQDLDLNALRAAVSVAPKGDGDKLRIQWDSLTRNVGDVVYSGGVPDYWDHQIITTYLAPLFDNAFLEPNARLVHSDCSAPEITSSYAFIERYLEAESEFAEALGMPELAARDFSTATASRLVEGVSRFIGGGVRVRRDDPRAPAMEIVQSFEENMPHQFPMASVRGKASNVTEDAPEAPYVVVAVRECDRANALVEKLIAGLDIVRKSLSGQIDTTPEMDELAESLAANQVPGSKPFHRISWLAWPTRKTAAAWFADLRMRFDQLGDWEAKFELPLAMWFAFFNAQDFLTAIKLFNARLMVVPLDKMALETHVCASSNTYLLERPTRGVFIRGLFCQGATWAELDSHEYAVDNVHYVSRRLWDYDVGAGLAVLRADE</sequence>
<dbReference type="Pfam" id="PF03028">
    <property type="entry name" value="Dynein_heavy"/>
    <property type="match status" value="1"/>
</dbReference>
<evidence type="ECO:0000256" key="4">
    <source>
        <dbReference type="ARBA" id="ARBA00022701"/>
    </source>
</evidence>
<dbReference type="PANTHER" id="PTHR45703:SF8">
    <property type="entry name" value="DYNEINS HEAVY CHAIN"/>
    <property type="match status" value="1"/>
</dbReference>
<dbReference type="Pfam" id="PF12781">
    <property type="entry name" value="AAA_9"/>
    <property type="match status" value="1"/>
</dbReference>
<dbReference type="InterPro" id="IPR035699">
    <property type="entry name" value="AAA_6"/>
</dbReference>
<keyword evidence="6" id="KW-0067">ATP-binding</keyword>
<keyword evidence="5" id="KW-0547">Nucleotide-binding</keyword>
<dbReference type="Proteomes" id="UP001230188">
    <property type="component" value="Unassembled WGS sequence"/>
</dbReference>
<evidence type="ECO:0000256" key="14">
    <source>
        <dbReference type="SAM" id="Coils"/>
    </source>
</evidence>
<dbReference type="SUPFAM" id="SSF81296">
    <property type="entry name" value="E set domains"/>
    <property type="match status" value="2"/>
</dbReference>
<keyword evidence="3" id="KW-0963">Cytoplasm</keyword>
<dbReference type="InterPro" id="IPR043160">
    <property type="entry name" value="Dynein_C_barrel"/>
</dbReference>
<proteinExistence type="inferred from homology"/>
<dbReference type="InterPro" id="IPR042228">
    <property type="entry name" value="Dynein_linker_3"/>
</dbReference>
<comment type="caution">
    <text evidence="17">The sequence shown here is derived from an EMBL/GenBank/DDBJ whole genome shotgun (WGS) entry which is preliminary data.</text>
</comment>
<dbReference type="Pfam" id="PF12777">
    <property type="entry name" value="MT"/>
    <property type="match status" value="1"/>
</dbReference>
<dbReference type="Gene3D" id="1.10.8.1220">
    <property type="match status" value="1"/>
</dbReference>
<dbReference type="PROSITE" id="PS50194">
    <property type="entry name" value="FILAMIN_REPEAT"/>
    <property type="match status" value="1"/>
</dbReference>
<keyword evidence="10" id="KW-0505">Motor protein</keyword>
<dbReference type="Gene3D" id="1.10.8.710">
    <property type="match status" value="1"/>
</dbReference>
<feature type="repeat" description="Filamin" evidence="13">
    <location>
        <begin position="460"/>
        <end position="578"/>
    </location>
</feature>
<dbReference type="Gene3D" id="3.10.490.20">
    <property type="match status" value="1"/>
</dbReference>
<dbReference type="GO" id="GO:0005524">
    <property type="term" value="F:ATP binding"/>
    <property type="evidence" value="ECO:0007669"/>
    <property type="project" value="UniProtKB-KW"/>
</dbReference>
<dbReference type="Pfam" id="PF08393">
    <property type="entry name" value="DHC_N2"/>
    <property type="match status" value="1"/>
</dbReference>
<evidence type="ECO:0000256" key="5">
    <source>
        <dbReference type="ARBA" id="ARBA00022741"/>
    </source>
</evidence>
<comment type="subcellular location">
    <subcellularLocation>
        <location evidence="1">Cytoplasm</location>
        <location evidence="1">Cytoskeleton</location>
        <location evidence="1">Cilium axoneme</location>
    </subcellularLocation>
</comment>
<evidence type="ECO:0000256" key="7">
    <source>
        <dbReference type="ARBA" id="ARBA00023017"/>
    </source>
</evidence>
<dbReference type="Pfam" id="PF18199">
    <property type="entry name" value="Dynein_C"/>
    <property type="match status" value="1"/>
</dbReference>
<dbReference type="GO" id="GO:0005930">
    <property type="term" value="C:axoneme"/>
    <property type="evidence" value="ECO:0007669"/>
    <property type="project" value="UniProtKB-SubCell"/>
</dbReference>
<dbReference type="Pfam" id="PF17857">
    <property type="entry name" value="AAA_lid_1"/>
    <property type="match status" value="1"/>
</dbReference>
<dbReference type="InterPro" id="IPR001298">
    <property type="entry name" value="Filamin/ABP280_rpt"/>
</dbReference>
<dbReference type="Gene3D" id="1.20.140.100">
    <property type="entry name" value="Dynein heavy chain, N-terminal domain 2"/>
    <property type="match status" value="1"/>
</dbReference>
<keyword evidence="12" id="KW-0966">Cell projection</keyword>
<dbReference type="SUPFAM" id="SSF52540">
    <property type="entry name" value="P-loop containing nucleoside triphosphate hydrolases"/>
    <property type="match status" value="1"/>
</dbReference>
<accession>A0AAD7XSS1</accession>
<dbReference type="GO" id="GO:0007018">
    <property type="term" value="P:microtubule-based movement"/>
    <property type="evidence" value="ECO:0007669"/>
    <property type="project" value="InterPro"/>
</dbReference>
<comment type="similarity">
    <text evidence="2">Belongs to the dynein heavy chain family.</text>
</comment>
<dbReference type="InterPro" id="IPR041589">
    <property type="entry name" value="DNAH3_AAA_lid_1"/>
</dbReference>
<evidence type="ECO:0000256" key="11">
    <source>
        <dbReference type="ARBA" id="ARBA00023212"/>
    </source>
</evidence>
<dbReference type="Gene3D" id="1.20.920.20">
    <property type="match status" value="1"/>
</dbReference>
<dbReference type="GO" id="GO:0005874">
    <property type="term" value="C:microtubule"/>
    <property type="evidence" value="ECO:0007669"/>
    <property type="project" value="UniProtKB-KW"/>
</dbReference>
<dbReference type="SMART" id="SM00429">
    <property type="entry name" value="IPT"/>
    <property type="match status" value="1"/>
</dbReference>
<keyword evidence="18" id="KW-1185">Reference proteome</keyword>
<dbReference type="InterPro" id="IPR013783">
    <property type="entry name" value="Ig-like_fold"/>
</dbReference>
<dbReference type="Pfam" id="PF12780">
    <property type="entry name" value="AAA_8"/>
    <property type="match status" value="1"/>
</dbReference>
<dbReference type="InterPro" id="IPR042219">
    <property type="entry name" value="AAA_lid_11_sf"/>
</dbReference>
<dbReference type="InterPro" id="IPR004273">
    <property type="entry name" value="Dynein_heavy_D6_P-loop"/>
</dbReference>
<keyword evidence="7" id="KW-0243">Dynein</keyword>
<dbReference type="InterPro" id="IPR017868">
    <property type="entry name" value="Filamin/ABP280_repeat-like"/>
</dbReference>
<dbReference type="CDD" id="cd00102">
    <property type="entry name" value="IPT"/>
    <property type="match status" value="1"/>
</dbReference>
<dbReference type="InterPro" id="IPR043157">
    <property type="entry name" value="Dynein_AAA1S"/>
</dbReference>
<dbReference type="InterPro" id="IPR026983">
    <property type="entry name" value="DHC"/>
</dbReference>
<dbReference type="Gene3D" id="1.10.8.720">
    <property type="entry name" value="Region D6 of dynein motor"/>
    <property type="match status" value="1"/>
</dbReference>